<dbReference type="PROSITE" id="PS01117">
    <property type="entry name" value="HTH_MARR_1"/>
    <property type="match status" value="1"/>
</dbReference>
<dbReference type="SMART" id="SM00347">
    <property type="entry name" value="HTH_MARR"/>
    <property type="match status" value="1"/>
</dbReference>
<sequence length="166" mass="18491">MIVMKFGVEMDADSREPDLGMLIGQMGRALQDELFSRLAEQGHPQVQPRHGTVLAVLPASGARATELAQRSGQHKQIVGTIVDELERLGYVRREADPSDRRAKLVVPTETGLDEVDKGRAILAQIEQRHRQELGSEVYRVFMTALEHVTRSQRAWRQLSDVPADGG</sequence>
<dbReference type="SUPFAM" id="SSF46785">
    <property type="entry name" value="Winged helix' DNA-binding domain"/>
    <property type="match status" value="1"/>
</dbReference>
<dbReference type="EMBL" id="BOOR01000056">
    <property type="protein sequence ID" value="GII57798.1"/>
    <property type="molecule type" value="Genomic_DNA"/>
</dbReference>
<gene>
    <name evidence="5" type="ORF">Pth03_61870</name>
</gene>
<dbReference type="InterPro" id="IPR036388">
    <property type="entry name" value="WH-like_DNA-bd_sf"/>
</dbReference>
<dbReference type="AlphaFoldDB" id="A0A8J3XZE9"/>
<accession>A0A8J3XZE9</accession>
<evidence type="ECO:0000313" key="5">
    <source>
        <dbReference type="EMBL" id="GII57798.1"/>
    </source>
</evidence>
<dbReference type="PROSITE" id="PS50995">
    <property type="entry name" value="HTH_MARR_2"/>
    <property type="match status" value="1"/>
</dbReference>
<keyword evidence="1" id="KW-0805">Transcription regulation</keyword>
<dbReference type="InterPro" id="IPR000835">
    <property type="entry name" value="HTH_MarR-typ"/>
</dbReference>
<dbReference type="InterPro" id="IPR039422">
    <property type="entry name" value="MarR/SlyA-like"/>
</dbReference>
<dbReference type="InterPro" id="IPR023187">
    <property type="entry name" value="Tscrpt_reg_MarR-type_CS"/>
</dbReference>
<feature type="domain" description="HTH marR-type" evidence="4">
    <location>
        <begin position="16"/>
        <end position="150"/>
    </location>
</feature>
<evidence type="ECO:0000256" key="2">
    <source>
        <dbReference type="ARBA" id="ARBA00023125"/>
    </source>
</evidence>
<comment type="caution">
    <text evidence="5">The sequence shown here is derived from an EMBL/GenBank/DDBJ whole genome shotgun (WGS) entry which is preliminary data.</text>
</comment>
<evidence type="ECO:0000313" key="6">
    <source>
        <dbReference type="Proteomes" id="UP000605992"/>
    </source>
</evidence>
<organism evidence="5 6">
    <name type="scientific">Planotetraspora thailandica</name>
    <dbReference type="NCBI Taxonomy" id="487172"/>
    <lineage>
        <taxon>Bacteria</taxon>
        <taxon>Bacillati</taxon>
        <taxon>Actinomycetota</taxon>
        <taxon>Actinomycetes</taxon>
        <taxon>Streptosporangiales</taxon>
        <taxon>Streptosporangiaceae</taxon>
        <taxon>Planotetraspora</taxon>
    </lineage>
</organism>
<dbReference type="GO" id="GO:0003700">
    <property type="term" value="F:DNA-binding transcription factor activity"/>
    <property type="evidence" value="ECO:0007669"/>
    <property type="project" value="InterPro"/>
</dbReference>
<keyword evidence="3" id="KW-0804">Transcription</keyword>
<evidence type="ECO:0000256" key="1">
    <source>
        <dbReference type="ARBA" id="ARBA00023015"/>
    </source>
</evidence>
<dbReference type="PANTHER" id="PTHR33164">
    <property type="entry name" value="TRANSCRIPTIONAL REGULATOR, MARR FAMILY"/>
    <property type="match status" value="1"/>
</dbReference>
<name>A0A8J3XZE9_9ACTN</name>
<dbReference type="GO" id="GO:0006950">
    <property type="term" value="P:response to stress"/>
    <property type="evidence" value="ECO:0007669"/>
    <property type="project" value="TreeGrafter"/>
</dbReference>
<evidence type="ECO:0000256" key="3">
    <source>
        <dbReference type="ARBA" id="ARBA00023163"/>
    </source>
</evidence>
<dbReference type="InterPro" id="IPR036390">
    <property type="entry name" value="WH_DNA-bd_sf"/>
</dbReference>
<keyword evidence="2" id="KW-0238">DNA-binding</keyword>
<dbReference type="Pfam" id="PF12802">
    <property type="entry name" value="MarR_2"/>
    <property type="match status" value="1"/>
</dbReference>
<evidence type="ECO:0000259" key="4">
    <source>
        <dbReference type="PROSITE" id="PS50995"/>
    </source>
</evidence>
<dbReference type="PANTHER" id="PTHR33164:SF99">
    <property type="entry name" value="MARR FAMILY REGULATORY PROTEIN"/>
    <property type="match status" value="1"/>
</dbReference>
<dbReference type="GO" id="GO:0003677">
    <property type="term" value="F:DNA binding"/>
    <property type="evidence" value="ECO:0007669"/>
    <property type="project" value="UniProtKB-KW"/>
</dbReference>
<protein>
    <submittedName>
        <fullName evidence="5">Transcriptional regulator</fullName>
    </submittedName>
</protein>
<reference evidence="5" key="1">
    <citation type="submission" date="2021-01" db="EMBL/GenBank/DDBJ databases">
        <title>Whole genome shotgun sequence of Planotetraspora thailandica NBRC 104271.</title>
        <authorList>
            <person name="Komaki H."/>
            <person name="Tamura T."/>
        </authorList>
    </citation>
    <scope>NUCLEOTIDE SEQUENCE</scope>
    <source>
        <strain evidence="5">NBRC 104271</strain>
    </source>
</reference>
<dbReference type="Gene3D" id="1.10.10.10">
    <property type="entry name" value="Winged helix-like DNA-binding domain superfamily/Winged helix DNA-binding domain"/>
    <property type="match status" value="1"/>
</dbReference>
<keyword evidence="6" id="KW-1185">Reference proteome</keyword>
<proteinExistence type="predicted"/>
<dbReference type="Proteomes" id="UP000605992">
    <property type="component" value="Unassembled WGS sequence"/>
</dbReference>